<dbReference type="GO" id="GO:0016787">
    <property type="term" value="F:hydrolase activity"/>
    <property type="evidence" value="ECO:0007669"/>
    <property type="project" value="UniProtKB-KW"/>
</dbReference>
<keyword evidence="1" id="KW-0378">Hydrolase</keyword>
<sequence length="92" mass="11320">MKKEDKYISATEINQFLYCPYQWYYIKKYGIEYINSLREPKEQDLQFSNFKKGIEYHEKYYKDIVKLRYKKYAIIFGIIAILLIIAIMRVLK</sequence>
<evidence type="ECO:0000313" key="3">
    <source>
        <dbReference type="Proteomes" id="UP000183404"/>
    </source>
</evidence>
<gene>
    <name evidence="2" type="ORF">SAMN04244560_02078</name>
</gene>
<organism evidence="2 3">
    <name type="scientific">Thermoanaerobacter thermohydrosulfuricus</name>
    <name type="common">Clostridium thermohydrosulfuricum</name>
    <dbReference type="NCBI Taxonomy" id="1516"/>
    <lineage>
        <taxon>Bacteria</taxon>
        <taxon>Bacillati</taxon>
        <taxon>Bacillota</taxon>
        <taxon>Clostridia</taxon>
        <taxon>Thermoanaerobacterales</taxon>
        <taxon>Thermoanaerobacteraceae</taxon>
        <taxon>Thermoanaerobacter</taxon>
    </lineage>
</organism>
<proteinExistence type="predicted"/>
<evidence type="ECO:0000256" key="1">
    <source>
        <dbReference type="ARBA" id="ARBA00022801"/>
    </source>
</evidence>
<dbReference type="RefSeq" id="WP_003871133.1">
    <property type="nucleotide sequence ID" value="NZ_FNBS01000058.1"/>
</dbReference>
<reference evidence="2 3" key="1">
    <citation type="submission" date="2016-10" db="EMBL/GenBank/DDBJ databases">
        <authorList>
            <person name="de Groot N.N."/>
        </authorList>
    </citation>
    <scope>NUCLEOTIDE SEQUENCE [LARGE SCALE GENOMIC DNA]</scope>
    <source>
        <strain evidence="2 3">DSM 569</strain>
    </source>
</reference>
<evidence type="ECO:0008006" key="4">
    <source>
        <dbReference type="Google" id="ProtNLM"/>
    </source>
</evidence>
<dbReference type="EMBL" id="FNBS01000058">
    <property type="protein sequence ID" value="SDG28433.1"/>
    <property type="molecule type" value="Genomic_DNA"/>
</dbReference>
<dbReference type="AlphaFoldDB" id="A0A1I1X0X3"/>
<protein>
    <recommendedName>
        <fullName evidence="4">PD-(D/E)XK nuclease superfamily protein</fullName>
    </recommendedName>
</protein>
<evidence type="ECO:0000313" key="2">
    <source>
        <dbReference type="EMBL" id="SDG28433.1"/>
    </source>
</evidence>
<dbReference type="Proteomes" id="UP000183404">
    <property type="component" value="Unassembled WGS sequence"/>
</dbReference>
<accession>A0A1I1X0X3</accession>
<dbReference type="InterPro" id="IPR011604">
    <property type="entry name" value="PDDEXK-like_dom_sf"/>
</dbReference>
<name>A0A1I1X0X3_THETY</name>
<dbReference type="Gene3D" id="3.90.320.10">
    <property type="match status" value="1"/>
</dbReference>